<dbReference type="SUPFAM" id="SSF82199">
    <property type="entry name" value="SET domain"/>
    <property type="match status" value="1"/>
</dbReference>
<dbReference type="WBParaSite" id="nOo.2.0.1.t08272-RA">
    <property type="protein sequence ID" value="nOo.2.0.1.t08272-RA"/>
    <property type="gene ID" value="nOo.2.0.1.g08272"/>
</dbReference>
<dbReference type="STRING" id="42157.A0A182EJI7"/>
<accession>A0A182EJI7</accession>
<sequence length="154" mass="17500">MNSNNELLSGSSSCEQFDISQYRRFLEELQNHASELWETALCRGPASNTIELLREHAMIRESLLEIEKMQKIFLRSSEIDLTHSEQRKVALLDFLQWASMVGIFHSSVEIAYEEDVDGFGLISSDYAAAGSDLLRVPRKAILSLDQARKSSFLK</sequence>
<dbReference type="OrthoDB" id="441812at2759"/>
<keyword evidence="3" id="KW-1185">Reference proteome</keyword>
<dbReference type="WBParaSite" id="nOo.2.0.1.t07095-RA">
    <property type="protein sequence ID" value="nOo.2.0.1.t07095-RA"/>
    <property type="gene ID" value="nOo.2.0.1.g07095"/>
</dbReference>
<gene>
    <name evidence="1" type="ORF">NOO_LOCUS7095</name>
    <name evidence="2" type="ORF">NOO_LOCUS8272</name>
</gene>
<dbReference type="Gene3D" id="3.90.1410.10">
    <property type="entry name" value="set domain protein methyltransferase, domain 1"/>
    <property type="match status" value="1"/>
</dbReference>
<protein>
    <submittedName>
        <fullName evidence="1 4">Uncharacterized protein</fullName>
    </submittedName>
</protein>
<evidence type="ECO:0000313" key="4">
    <source>
        <dbReference type="WBParaSite" id="nOo.2.0.1.t07095-RA"/>
    </source>
</evidence>
<name>A0A182EJI7_ONCOC</name>
<evidence type="ECO:0000313" key="2">
    <source>
        <dbReference type="EMBL" id="VDK88828.1"/>
    </source>
</evidence>
<reference evidence="4 5" key="1">
    <citation type="submission" date="2016-06" db="UniProtKB">
        <authorList>
            <consortium name="WormBaseParasite"/>
        </authorList>
    </citation>
    <scope>IDENTIFICATION</scope>
</reference>
<dbReference type="EMBL" id="UYRW01003373">
    <property type="protein sequence ID" value="VDK88828.1"/>
    <property type="molecule type" value="Genomic_DNA"/>
</dbReference>
<dbReference type="InterPro" id="IPR046341">
    <property type="entry name" value="SET_dom_sf"/>
</dbReference>
<proteinExistence type="predicted"/>
<evidence type="ECO:0000313" key="3">
    <source>
        <dbReference type="Proteomes" id="UP000271087"/>
    </source>
</evidence>
<evidence type="ECO:0000313" key="5">
    <source>
        <dbReference type="WBParaSite" id="nOo.2.0.1.t08272-RA"/>
    </source>
</evidence>
<evidence type="ECO:0000313" key="1">
    <source>
        <dbReference type="EMBL" id="VDK84880.1"/>
    </source>
</evidence>
<dbReference type="Proteomes" id="UP000271087">
    <property type="component" value="Unassembled WGS sequence"/>
</dbReference>
<reference evidence="1 3" key="2">
    <citation type="submission" date="2018-08" db="EMBL/GenBank/DDBJ databases">
        <authorList>
            <person name="Laetsch R D."/>
            <person name="Stevens L."/>
            <person name="Kumar S."/>
            <person name="Blaxter L. M."/>
        </authorList>
    </citation>
    <scope>NUCLEOTIDE SEQUENCE [LARGE SCALE GENOMIC DNA]</scope>
</reference>
<dbReference type="EMBL" id="UYRW01002397">
    <property type="protein sequence ID" value="VDK84880.1"/>
    <property type="molecule type" value="Genomic_DNA"/>
</dbReference>
<dbReference type="AlphaFoldDB" id="A0A182EJI7"/>
<organism evidence="5">
    <name type="scientific">Onchocerca ochengi</name>
    <name type="common">Filarial nematode worm</name>
    <dbReference type="NCBI Taxonomy" id="42157"/>
    <lineage>
        <taxon>Eukaryota</taxon>
        <taxon>Metazoa</taxon>
        <taxon>Ecdysozoa</taxon>
        <taxon>Nematoda</taxon>
        <taxon>Chromadorea</taxon>
        <taxon>Rhabditida</taxon>
        <taxon>Spirurina</taxon>
        <taxon>Spiruromorpha</taxon>
        <taxon>Filarioidea</taxon>
        <taxon>Onchocercidae</taxon>
        <taxon>Onchocerca</taxon>
    </lineage>
</organism>